<dbReference type="PANTHER" id="PTHR37695:SF1">
    <property type="entry name" value="RECOMBINATION INITIATION DEFECTS 3-RELATED"/>
    <property type="match status" value="1"/>
</dbReference>
<organism evidence="2 3">
    <name type="scientific">Salix purpurea</name>
    <name type="common">Purple osier willow</name>
    <dbReference type="NCBI Taxonomy" id="77065"/>
    <lineage>
        <taxon>Eukaryota</taxon>
        <taxon>Viridiplantae</taxon>
        <taxon>Streptophyta</taxon>
        <taxon>Embryophyta</taxon>
        <taxon>Tracheophyta</taxon>
        <taxon>Spermatophyta</taxon>
        <taxon>Magnoliopsida</taxon>
        <taxon>eudicotyledons</taxon>
        <taxon>Gunneridae</taxon>
        <taxon>Pentapetalae</taxon>
        <taxon>rosids</taxon>
        <taxon>fabids</taxon>
        <taxon>Malpighiales</taxon>
        <taxon>Salicaceae</taxon>
        <taxon>Saliceae</taxon>
        <taxon>Salix</taxon>
    </lineage>
</organism>
<feature type="compositionally biased region" description="Polar residues" evidence="1">
    <location>
        <begin position="16"/>
        <end position="26"/>
    </location>
</feature>
<evidence type="ECO:0000256" key="1">
    <source>
        <dbReference type="SAM" id="MobiDB-lite"/>
    </source>
</evidence>
<sequence>MKLKINKACDLSSISFLPPQSRSSSVPVGPQQASQIRSQQSQQSFSQGFSSQYGIFSQISQTSLDEAQTNDQRFSSQERENSAKKPSCLPVISYRREDSELPISRSSSNLIRNWSAAPVPDHKCQMNEELHHRIGMMETSLTKFGMILDSVQSDLVQVKTGIKEESVEMEGMLKKLIVLDTSLKLMNTRQEDVKFSLEGSLKSISEQQSKDRYQDKLQQIFLVLSTFPKQMEMFVYKLQNELCTSFTKEIQAMACSMKTPLDQKSPSITVVLPKVTKSHVTPPRRTEPVKNPALPPKVETGGWKSVKLEQRSFTRAASLREQRRSGVSSDQQEKQSRVIVDSDEEIEGGFSCLIDVKETGIRNPITDVSKEETARILRKARRQKRKYCNPIIIN</sequence>
<gene>
    <name evidence="2" type="ORF">OIU79_016105</name>
</gene>
<dbReference type="InterPro" id="IPR034546">
    <property type="entry name" value="PAIR1"/>
</dbReference>
<dbReference type="OrthoDB" id="1920658at2759"/>
<feature type="compositionally biased region" description="Low complexity" evidence="1">
    <location>
        <begin position="31"/>
        <end position="47"/>
    </location>
</feature>
<comment type="caution">
    <text evidence="2">The sequence shown here is derived from an EMBL/GenBank/DDBJ whole genome shotgun (WGS) entry which is preliminary data.</text>
</comment>
<name>A0A9Q0SQQ9_SALPP</name>
<feature type="region of interest" description="Disordered" evidence="1">
    <location>
        <begin position="276"/>
        <end position="301"/>
    </location>
</feature>
<reference evidence="2" key="2">
    <citation type="journal article" date="2023" name="Int. J. Mol. Sci.">
        <title>De Novo Assembly and Annotation of 11 Diverse Shrub Willow (Salix) Genomes Reveals Novel Gene Organization in Sex-Linked Regions.</title>
        <authorList>
            <person name="Hyden B."/>
            <person name="Feng K."/>
            <person name="Yates T.B."/>
            <person name="Jawdy S."/>
            <person name="Cereghino C."/>
            <person name="Smart L.B."/>
            <person name="Muchero W."/>
        </authorList>
    </citation>
    <scope>NUCLEOTIDE SEQUENCE</scope>
    <source>
        <tissue evidence="2">Shoot tip</tissue>
    </source>
</reference>
<evidence type="ECO:0000313" key="3">
    <source>
        <dbReference type="Proteomes" id="UP001151532"/>
    </source>
</evidence>
<evidence type="ECO:0000313" key="2">
    <source>
        <dbReference type="EMBL" id="KAJ6686252.1"/>
    </source>
</evidence>
<feature type="region of interest" description="Disordered" evidence="1">
    <location>
        <begin position="317"/>
        <end position="340"/>
    </location>
</feature>
<protein>
    <submittedName>
        <fullName evidence="2">RECOMBINATION INITIATION DEFECTS 3-RELATED</fullName>
    </submittedName>
</protein>
<feature type="compositionally biased region" description="Polar residues" evidence="1">
    <location>
        <begin position="66"/>
        <end position="75"/>
    </location>
</feature>
<dbReference type="GO" id="GO:0005634">
    <property type="term" value="C:nucleus"/>
    <property type="evidence" value="ECO:0007669"/>
    <property type="project" value="TreeGrafter"/>
</dbReference>
<feature type="region of interest" description="Disordered" evidence="1">
    <location>
        <begin position="66"/>
        <end position="88"/>
    </location>
</feature>
<keyword evidence="3" id="KW-1185">Reference proteome</keyword>
<dbReference type="GO" id="GO:0009556">
    <property type="term" value="P:microsporogenesis"/>
    <property type="evidence" value="ECO:0007669"/>
    <property type="project" value="TreeGrafter"/>
</dbReference>
<dbReference type="AlphaFoldDB" id="A0A9Q0SQQ9"/>
<reference evidence="2" key="1">
    <citation type="submission" date="2022-11" db="EMBL/GenBank/DDBJ databases">
        <authorList>
            <person name="Hyden B.L."/>
            <person name="Feng K."/>
            <person name="Yates T."/>
            <person name="Jawdy S."/>
            <person name="Smart L.B."/>
            <person name="Muchero W."/>
        </authorList>
    </citation>
    <scope>NUCLEOTIDE SEQUENCE</scope>
    <source>
        <tissue evidence="2">Shoot tip</tissue>
    </source>
</reference>
<dbReference type="PANTHER" id="PTHR37695">
    <property type="entry name" value="RECOMBINATION INITIATION DEFECTS 3-RELATED"/>
    <property type="match status" value="1"/>
</dbReference>
<dbReference type="GO" id="GO:0009553">
    <property type="term" value="P:embryo sac development"/>
    <property type="evidence" value="ECO:0007669"/>
    <property type="project" value="TreeGrafter"/>
</dbReference>
<feature type="region of interest" description="Disordered" evidence="1">
    <location>
        <begin position="16"/>
        <end position="47"/>
    </location>
</feature>
<dbReference type="EMBL" id="JAPFFK010000019">
    <property type="protein sequence ID" value="KAJ6686252.1"/>
    <property type="molecule type" value="Genomic_DNA"/>
</dbReference>
<dbReference type="Proteomes" id="UP001151532">
    <property type="component" value="Chromosome 2"/>
</dbReference>
<proteinExistence type="predicted"/>
<dbReference type="GO" id="GO:0042138">
    <property type="term" value="P:meiotic DNA double-strand break formation"/>
    <property type="evidence" value="ECO:0007669"/>
    <property type="project" value="TreeGrafter"/>
</dbReference>
<accession>A0A9Q0SQQ9</accession>
<dbReference type="GO" id="GO:0070192">
    <property type="term" value="P:chromosome organization involved in meiotic cell cycle"/>
    <property type="evidence" value="ECO:0007669"/>
    <property type="project" value="InterPro"/>
</dbReference>